<dbReference type="Proteomes" id="UP000664844">
    <property type="component" value="Unassembled WGS sequence"/>
</dbReference>
<evidence type="ECO:0008006" key="4">
    <source>
        <dbReference type="Google" id="ProtNLM"/>
    </source>
</evidence>
<keyword evidence="1" id="KW-1133">Transmembrane helix</keyword>
<keyword evidence="1" id="KW-0812">Transmembrane</keyword>
<evidence type="ECO:0000313" key="2">
    <source>
        <dbReference type="EMBL" id="MBO0350055.1"/>
    </source>
</evidence>
<evidence type="ECO:0000313" key="3">
    <source>
        <dbReference type="Proteomes" id="UP000664844"/>
    </source>
</evidence>
<feature type="non-terminal residue" evidence="2">
    <location>
        <position position="1"/>
    </location>
</feature>
<comment type="caution">
    <text evidence="2">The sequence shown here is derived from an EMBL/GenBank/DDBJ whole genome shotgun (WGS) entry which is preliminary data.</text>
</comment>
<feature type="transmembrane region" description="Helical" evidence="1">
    <location>
        <begin position="200"/>
        <end position="220"/>
    </location>
</feature>
<accession>A0ABS3FSF5</accession>
<keyword evidence="3" id="KW-1185">Reference proteome</keyword>
<keyword evidence="1" id="KW-0472">Membrane</keyword>
<sequence length="309" mass="35521">FYELWRLPSDRSKIADNRHLVICLLHPDTDISKIQQFYPLFRHLFQFRNKIIWAYQQSRKLKSDMKQAAQIIHRIVRDLPQQVTADSLNLKLLQQYLTDTLTILSTYATYLSRLEEQQHTINSNLKNYQRRLKTFAKLDAENGDRLLNCFEPFADYALEKYQPQLESDIASLSAGLRLLENAIKTIEGIIQLEQTKSDRALNETVAIATVGLGLSAITATVVSTQQPPRGDQFFMVTPPFLWSIGILSPFVIWLLLRLYHPFKGWKKGILSHFEETPPSPPLPRGGVRFDVGNVRNSEKDAINNDITNP</sequence>
<name>A0ABS3FSF5_9CYAN</name>
<evidence type="ECO:0000256" key="1">
    <source>
        <dbReference type="SAM" id="Phobius"/>
    </source>
</evidence>
<reference evidence="2 3" key="1">
    <citation type="submission" date="2021-03" db="EMBL/GenBank/DDBJ databases">
        <title>Metabolic Capacity of the Antarctic Cyanobacterium Phormidium pseudopriestleyi that Sustains Oxygenic Photosynthesis in the Presence of Hydrogen Sulfide.</title>
        <authorList>
            <person name="Lumian J.E."/>
            <person name="Jungblut A.D."/>
            <person name="Dillon M.L."/>
            <person name="Hawes I."/>
            <person name="Doran P.T."/>
            <person name="Mackey T.J."/>
            <person name="Dick G.J."/>
            <person name="Grettenberger C.L."/>
            <person name="Sumner D.Y."/>
        </authorList>
    </citation>
    <scope>NUCLEOTIDE SEQUENCE [LARGE SCALE GENOMIC DNA]</scope>
    <source>
        <strain evidence="2 3">FRX01</strain>
    </source>
</reference>
<feature type="transmembrane region" description="Helical" evidence="1">
    <location>
        <begin position="240"/>
        <end position="259"/>
    </location>
</feature>
<gene>
    <name evidence="2" type="ORF">J0895_13215</name>
</gene>
<proteinExistence type="predicted"/>
<dbReference type="EMBL" id="JAFLQW010000352">
    <property type="protein sequence ID" value="MBO0350055.1"/>
    <property type="molecule type" value="Genomic_DNA"/>
</dbReference>
<organism evidence="2 3">
    <name type="scientific">Phormidium pseudopriestleyi FRX01</name>
    <dbReference type="NCBI Taxonomy" id="1759528"/>
    <lineage>
        <taxon>Bacteria</taxon>
        <taxon>Bacillati</taxon>
        <taxon>Cyanobacteriota</taxon>
        <taxon>Cyanophyceae</taxon>
        <taxon>Oscillatoriophycideae</taxon>
        <taxon>Oscillatoriales</taxon>
        <taxon>Oscillatoriaceae</taxon>
        <taxon>Phormidium</taxon>
    </lineage>
</organism>
<protein>
    <recommendedName>
        <fullName evidence="4">Magnesium transporter CorA</fullName>
    </recommendedName>
</protein>